<feature type="transmembrane region" description="Helical" evidence="1">
    <location>
        <begin position="31"/>
        <end position="47"/>
    </location>
</feature>
<keyword evidence="1" id="KW-1133">Transmembrane helix</keyword>
<keyword evidence="3" id="KW-1185">Reference proteome</keyword>
<organism evidence="2 3">
    <name type="scientific">Streptomyces spinosisporus</name>
    <dbReference type="NCBI Taxonomy" id="2927582"/>
    <lineage>
        <taxon>Bacteria</taxon>
        <taxon>Bacillati</taxon>
        <taxon>Actinomycetota</taxon>
        <taxon>Actinomycetes</taxon>
        <taxon>Kitasatosporales</taxon>
        <taxon>Streptomycetaceae</taxon>
        <taxon>Streptomyces</taxon>
    </lineage>
</organism>
<evidence type="ECO:0000256" key="1">
    <source>
        <dbReference type="SAM" id="Phobius"/>
    </source>
</evidence>
<comment type="caution">
    <text evidence="2">The sequence shown here is derived from an EMBL/GenBank/DDBJ whole genome shotgun (WGS) entry which is preliminary data.</text>
</comment>
<dbReference type="EMBL" id="JALDAX010000004">
    <property type="protein sequence ID" value="MCI3240616.1"/>
    <property type="molecule type" value="Genomic_DNA"/>
</dbReference>
<gene>
    <name evidence="2" type="ORF">MQN93_12860</name>
</gene>
<proteinExistence type="predicted"/>
<evidence type="ECO:0000313" key="3">
    <source>
        <dbReference type="Proteomes" id="UP001165270"/>
    </source>
</evidence>
<reference evidence="2" key="1">
    <citation type="submission" date="2022-03" db="EMBL/GenBank/DDBJ databases">
        <title>Streptomyces 7R015 and 7R016 isolated from Barleria lupulina in Thailand.</title>
        <authorList>
            <person name="Kanchanasin P."/>
            <person name="Phongsopitanun W."/>
            <person name="Tanasupawat S."/>
        </authorList>
    </citation>
    <scope>NUCLEOTIDE SEQUENCE</scope>
    <source>
        <strain evidence="2">7R016</strain>
    </source>
</reference>
<dbReference type="Proteomes" id="UP001165270">
    <property type="component" value="Unassembled WGS sequence"/>
</dbReference>
<dbReference type="RefSeq" id="WP_242709581.1">
    <property type="nucleotide sequence ID" value="NZ_JALDAX010000004.1"/>
</dbReference>
<evidence type="ECO:0000313" key="2">
    <source>
        <dbReference type="EMBL" id="MCI3240616.1"/>
    </source>
</evidence>
<feature type="transmembrane region" description="Helical" evidence="1">
    <location>
        <begin position="68"/>
        <end position="86"/>
    </location>
</feature>
<feature type="transmembrane region" description="Helical" evidence="1">
    <location>
        <begin position="92"/>
        <end position="112"/>
    </location>
</feature>
<protein>
    <submittedName>
        <fullName evidence="2">Uncharacterized protein</fullName>
    </submittedName>
</protein>
<keyword evidence="1" id="KW-0472">Membrane</keyword>
<feature type="transmembrane region" description="Helical" evidence="1">
    <location>
        <begin position="119"/>
        <end position="137"/>
    </location>
</feature>
<name>A0ABS9XEZ6_9ACTN</name>
<accession>A0ABS9XEZ6</accession>
<keyword evidence="1" id="KW-0812">Transmembrane</keyword>
<sequence>MDRTGLAFLTVFGLVWWLAGASALGGGLWPVAAVAGCAVAAGVWRSGRDVRTAARTPLPGDMRRRFGRINALQWLGIGLVVAAALAGRVPELIPGLVAVVVGLHFLPLAALFQQPRFHLTGALMISVGAAGCAVSAAGGPANAARMAVGLGAAAVLWGTACLARHAPTGPGTEGHTQTT</sequence>